<dbReference type="InterPro" id="IPR020846">
    <property type="entry name" value="MFS_dom"/>
</dbReference>
<protein>
    <submittedName>
        <fullName evidence="6">Sugar phosphate permease</fullName>
    </submittedName>
</protein>
<evidence type="ECO:0000256" key="2">
    <source>
        <dbReference type="ARBA" id="ARBA00022989"/>
    </source>
</evidence>
<dbReference type="Proteomes" id="UP000199073">
    <property type="component" value="Unassembled WGS sequence"/>
</dbReference>
<dbReference type="Pfam" id="PF06779">
    <property type="entry name" value="MFS_4"/>
    <property type="match status" value="1"/>
</dbReference>
<dbReference type="AlphaFoldDB" id="A0A1H0RLR3"/>
<dbReference type="STRING" id="91360.SAMN05660330_02366"/>
<dbReference type="PROSITE" id="PS50850">
    <property type="entry name" value="MFS"/>
    <property type="match status" value="1"/>
</dbReference>
<feature type="transmembrane region" description="Helical" evidence="4">
    <location>
        <begin position="363"/>
        <end position="386"/>
    </location>
</feature>
<feature type="transmembrane region" description="Helical" evidence="4">
    <location>
        <begin position="330"/>
        <end position="351"/>
    </location>
</feature>
<dbReference type="InterPro" id="IPR036259">
    <property type="entry name" value="MFS_trans_sf"/>
</dbReference>
<organism evidence="6 7">
    <name type="scientific">Desulforhopalus singaporensis</name>
    <dbReference type="NCBI Taxonomy" id="91360"/>
    <lineage>
        <taxon>Bacteria</taxon>
        <taxon>Pseudomonadati</taxon>
        <taxon>Thermodesulfobacteriota</taxon>
        <taxon>Desulfobulbia</taxon>
        <taxon>Desulfobulbales</taxon>
        <taxon>Desulfocapsaceae</taxon>
        <taxon>Desulforhopalus</taxon>
    </lineage>
</organism>
<feature type="transmembrane region" description="Helical" evidence="4">
    <location>
        <begin position="239"/>
        <end position="265"/>
    </location>
</feature>
<dbReference type="EMBL" id="FNJI01000015">
    <property type="protein sequence ID" value="SDP30443.1"/>
    <property type="molecule type" value="Genomic_DNA"/>
</dbReference>
<dbReference type="PROSITE" id="PS51257">
    <property type="entry name" value="PROKAR_LIPOPROTEIN"/>
    <property type="match status" value="1"/>
</dbReference>
<dbReference type="GO" id="GO:0022857">
    <property type="term" value="F:transmembrane transporter activity"/>
    <property type="evidence" value="ECO:0007669"/>
    <property type="project" value="InterPro"/>
</dbReference>
<evidence type="ECO:0000313" key="7">
    <source>
        <dbReference type="Proteomes" id="UP000199073"/>
    </source>
</evidence>
<feature type="domain" description="Major facilitator superfamily (MFS) profile" evidence="5">
    <location>
        <begin position="21"/>
        <end position="418"/>
    </location>
</feature>
<dbReference type="RefSeq" id="WP_092223052.1">
    <property type="nucleotide sequence ID" value="NZ_FNJI01000015.1"/>
</dbReference>
<dbReference type="OrthoDB" id="9797953at2"/>
<feature type="transmembrane region" description="Helical" evidence="4">
    <location>
        <begin position="88"/>
        <end position="111"/>
    </location>
</feature>
<dbReference type="GO" id="GO:0005886">
    <property type="term" value="C:plasma membrane"/>
    <property type="evidence" value="ECO:0007669"/>
    <property type="project" value="TreeGrafter"/>
</dbReference>
<keyword evidence="3 4" id="KW-0472">Membrane</keyword>
<feature type="transmembrane region" description="Helical" evidence="4">
    <location>
        <begin position="147"/>
        <end position="168"/>
    </location>
</feature>
<sequence length="427" mass="44204">MGTVSRDTDSARCGSFHYGWVVLAAGIAVMFACLGIGRFAIGMLLPSMGQALGLSYAQMGLISTANFAGYMASVLFAGTVAGRLGPRLVISLGLLAVGVSMALAGSAGGVLTVLVPYVITGIGSGLANVPMMGLVTAWFARQWRGRAAGFMLVGNGLGIVCSGLLIPQLNLQLGAGGWRAAWLVLGIVAVVISIGAGLLLKNDPQSLGCRPMGAVKERAGGGEKSFPATTKKEVRSRELIRLGIVYFLFGSSYAVYVTFIVTALVNERGFAEQTAGHFWSVVGVLSLFSGPLAGWISDKFGRRLALIIVFAQFTASYLLALAFLPLGCLYLSIALFGLSLWGIPTIMTAAVGDLAGPARAASLFGFITVFFGGGQIVGPAVAGWLAESTGRFSAAFLMCASLAAVALIVAAFLRIPPAVSTRDQPRC</sequence>
<feature type="transmembrane region" description="Helical" evidence="4">
    <location>
        <begin position="20"/>
        <end position="41"/>
    </location>
</feature>
<reference evidence="6 7" key="1">
    <citation type="submission" date="2016-10" db="EMBL/GenBank/DDBJ databases">
        <authorList>
            <person name="de Groot N.N."/>
        </authorList>
    </citation>
    <scope>NUCLEOTIDE SEQUENCE [LARGE SCALE GENOMIC DNA]</scope>
    <source>
        <strain evidence="6 7">DSM 12130</strain>
    </source>
</reference>
<dbReference type="Gene3D" id="1.20.1250.20">
    <property type="entry name" value="MFS general substrate transporter like domains"/>
    <property type="match status" value="2"/>
</dbReference>
<feature type="transmembrane region" description="Helical" evidence="4">
    <location>
        <begin position="61"/>
        <end position="81"/>
    </location>
</feature>
<feature type="transmembrane region" description="Helical" evidence="4">
    <location>
        <begin position="277"/>
        <end position="297"/>
    </location>
</feature>
<evidence type="ECO:0000313" key="6">
    <source>
        <dbReference type="EMBL" id="SDP30443.1"/>
    </source>
</evidence>
<feature type="transmembrane region" description="Helical" evidence="4">
    <location>
        <begin position="392"/>
        <end position="413"/>
    </location>
</feature>
<proteinExistence type="predicted"/>
<name>A0A1H0RLR3_9BACT</name>
<keyword evidence="2 4" id="KW-1133">Transmembrane helix</keyword>
<evidence type="ECO:0000256" key="1">
    <source>
        <dbReference type="ARBA" id="ARBA00022692"/>
    </source>
</evidence>
<accession>A0A1H0RLR3</accession>
<feature type="transmembrane region" description="Helical" evidence="4">
    <location>
        <begin position="117"/>
        <end position="140"/>
    </location>
</feature>
<feature type="transmembrane region" description="Helical" evidence="4">
    <location>
        <begin position="180"/>
        <end position="200"/>
    </location>
</feature>
<dbReference type="PANTHER" id="PTHR23537:SF1">
    <property type="entry name" value="SUGAR TRANSPORTER"/>
    <property type="match status" value="1"/>
</dbReference>
<evidence type="ECO:0000259" key="5">
    <source>
        <dbReference type="PROSITE" id="PS50850"/>
    </source>
</evidence>
<dbReference type="InterPro" id="IPR010645">
    <property type="entry name" value="MFS_4"/>
</dbReference>
<feature type="transmembrane region" description="Helical" evidence="4">
    <location>
        <begin position="304"/>
        <end position="324"/>
    </location>
</feature>
<dbReference type="PANTHER" id="PTHR23537">
    <property type="match status" value="1"/>
</dbReference>
<keyword evidence="7" id="KW-1185">Reference proteome</keyword>
<dbReference type="SUPFAM" id="SSF103473">
    <property type="entry name" value="MFS general substrate transporter"/>
    <property type="match status" value="1"/>
</dbReference>
<keyword evidence="1 4" id="KW-0812">Transmembrane</keyword>
<evidence type="ECO:0000256" key="4">
    <source>
        <dbReference type="SAM" id="Phobius"/>
    </source>
</evidence>
<gene>
    <name evidence="6" type="ORF">SAMN05660330_02366</name>
</gene>
<evidence type="ECO:0000256" key="3">
    <source>
        <dbReference type="ARBA" id="ARBA00023136"/>
    </source>
</evidence>